<evidence type="ECO:0000256" key="1">
    <source>
        <dbReference type="ARBA" id="ARBA00004651"/>
    </source>
</evidence>
<dbReference type="Proteomes" id="UP000202485">
    <property type="component" value="Unassembled WGS sequence"/>
</dbReference>
<evidence type="ECO:0000313" key="8">
    <source>
        <dbReference type="Proteomes" id="UP000202485"/>
    </source>
</evidence>
<evidence type="ECO:0000256" key="2">
    <source>
        <dbReference type="ARBA" id="ARBA00022475"/>
    </source>
</evidence>
<dbReference type="InterPro" id="IPR003856">
    <property type="entry name" value="LPS_length_determ_N"/>
</dbReference>
<keyword evidence="8" id="KW-1185">Reference proteome</keyword>
<dbReference type="AlphaFoldDB" id="A0A238KDL8"/>
<dbReference type="GO" id="GO:0004713">
    <property type="term" value="F:protein tyrosine kinase activity"/>
    <property type="evidence" value="ECO:0007669"/>
    <property type="project" value="TreeGrafter"/>
</dbReference>
<dbReference type="PANTHER" id="PTHR32309">
    <property type="entry name" value="TYROSINE-PROTEIN KINASE"/>
    <property type="match status" value="1"/>
</dbReference>
<evidence type="ECO:0000259" key="6">
    <source>
        <dbReference type="Pfam" id="PF02706"/>
    </source>
</evidence>
<keyword evidence="3" id="KW-0812">Transmembrane</keyword>
<feature type="domain" description="Polysaccharide chain length determinant N-terminal" evidence="6">
    <location>
        <begin position="4"/>
        <end position="92"/>
    </location>
</feature>
<organism evidence="7 8">
    <name type="scientific">Ruegeria arenilitoris</name>
    <dbReference type="NCBI Taxonomy" id="1173585"/>
    <lineage>
        <taxon>Bacteria</taxon>
        <taxon>Pseudomonadati</taxon>
        <taxon>Pseudomonadota</taxon>
        <taxon>Alphaproteobacteria</taxon>
        <taxon>Rhodobacterales</taxon>
        <taxon>Roseobacteraceae</taxon>
        <taxon>Ruegeria</taxon>
    </lineage>
</organism>
<dbReference type="EMBL" id="FXYG01000002">
    <property type="protein sequence ID" value="SMX40921.1"/>
    <property type="molecule type" value="Genomic_DNA"/>
</dbReference>
<protein>
    <submittedName>
        <fullName evidence="7">Chain length determinant protein</fullName>
    </submittedName>
</protein>
<dbReference type="PANTHER" id="PTHR32309:SF13">
    <property type="entry name" value="FERRIC ENTEROBACTIN TRANSPORT PROTEIN FEPE"/>
    <property type="match status" value="1"/>
</dbReference>
<reference evidence="8" key="1">
    <citation type="submission" date="2017-05" db="EMBL/GenBank/DDBJ databases">
        <authorList>
            <person name="Rodrigo-Torres L."/>
            <person name="Arahal R. D."/>
            <person name="Lucena T."/>
        </authorList>
    </citation>
    <scope>NUCLEOTIDE SEQUENCE [LARGE SCALE GENOMIC DNA]</scope>
    <source>
        <strain evidence="8">CECT 8715</strain>
    </source>
</reference>
<dbReference type="InterPro" id="IPR050445">
    <property type="entry name" value="Bact_polysacc_biosynth/exp"/>
</dbReference>
<evidence type="ECO:0000256" key="5">
    <source>
        <dbReference type="ARBA" id="ARBA00023136"/>
    </source>
</evidence>
<keyword evidence="2" id="KW-1003">Cell membrane</keyword>
<dbReference type="GO" id="GO:0005886">
    <property type="term" value="C:plasma membrane"/>
    <property type="evidence" value="ECO:0007669"/>
    <property type="project" value="UniProtKB-SubCell"/>
</dbReference>
<proteinExistence type="predicted"/>
<sequence>MGGLNLLAFVRLCWAHRYTIAACAGRGLLLGFGISTFAMKPRFRSETTLVLTRPAGYSDVPSQAMTGLGGDISAINTQVEILGSARMMHNLALELNLQNDPEFNPAILASRWTVPWQKLADRSDSEAQGIVVENVTQAISIKNVRNSDVIRISTTTNDPQKSAEIADTLAQLFVRDQINAKAEGLTETVSWLSDRVAGLEQEIARQEDAIKILRPPTPMHWPRSFRKPEQRWPICRAVFKSLTNWTRHLLTWTPNTSEARFLKSFMIAFSAAFQGRSPREAQPLG</sequence>
<comment type="subcellular location">
    <subcellularLocation>
        <location evidence="1">Cell membrane</location>
        <topology evidence="1">Multi-pass membrane protein</topology>
    </subcellularLocation>
</comment>
<evidence type="ECO:0000313" key="7">
    <source>
        <dbReference type="EMBL" id="SMX40921.1"/>
    </source>
</evidence>
<gene>
    <name evidence="7" type="ORF">RUA8715_01831</name>
</gene>
<keyword evidence="5" id="KW-0472">Membrane</keyword>
<dbReference type="Pfam" id="PF02706">
    <property type="entry name" value="Wzz"/>
    <property type="match status" value="1"/>
</dbReference>
<evidence type="ECO:0000256" key="3">
    <source>
        <dbReference type="ARBA" id="ARBA00022692"/>
    </source>
</evidence>
<keyword evidence="4" id="KW-1133">Transmembrane helix</keyword>
<evidence type="ECO:0000256" key="4">
    <source>
        <dbReference type="ARBA" id="ARBA00022989"/>
    </source>
</evidence>
<accession>A0A238KDL8</accession>
<name>A0A238KDL8_9RHOB</name>